<evidence type="ECO:0000313" key="3">
    <source>
        <dbReference type="EMBL" id="MBO3086542.1"/>
    </source>
</evidence>
<dbReference type="EMBL" id="JAGFBM010000010">
    <property type="protein sequence ID" value="MBO3086542.1"/>
    <property type="molecule type" value="Genomic_DNA"/>
</dbReference>
<keyword evidence="2" id="KW-0472">Membrane</keyword>
<feature type="compositionally biased region" description="Low complexity" evidence="1">
    <location>
        <begin position="37"/>
        <end position="65"/>
    </location>
</feature>
<dbReference type="RefSeq" id="WP_208290515.1">
    <property type="nucleotide sequence ID" value="NZ_CP074404.1"/>
</dbReference>
<proteinExistence type="predicted"/>
<protein>
    <recommendedName>
        <fullName evidence="5">DUF4352 domain-containing protein</fullName>
    </recommendedName>
</protein>
<evidence type="ECO:0000256" key="1">
    <source>
        <dbReference type="SAM" id="MobiDB-lite"/>
    </source>
</evidence>
<keyword evidence="2" id="KW-0812">Transmembrane</keyword>
<evidence type="ECO:0000256" key="2">
    <source>
        <dbReference type="SAM" id="Phobius"/>
    </source>
</evidence>
<reference evidence="3 4" key="1">
    <citation type="submission" date="2021-03" db="EMBL/GenBank/DDBJ databases">
        <title>novel species in genus Cellulomonas.</title>
        <authorList>
            <person name="Zhang G."/>
        </authorList>
    </citation>
    <scope>NUCLEOTIDE SEQUENCE [LARGE SCALE GENOMIC DNA]</scope>
    <source>
        <strain evidence="4">zg-ZUI188</strain>
    </source>
</reference>
<name>A0ABS3SLE5_9CELL</name>
<dbReference type="Proteomes" id="UP000678317">
    <property type="component" value="Unassembled WGS sequence"/>
</dbReference>
<gene>
    <name evidence="3" type="ORF">J4035_18000</name>
</gene>
<keyword evidence="4" id="KW-1185">Reference proteome</keyword>
<accession>A0ABS3SLE5</accession>
<comment type="caution">
    <text evidence="3">The sequence shown here is derived from an EMBL/GenBank/DDBJ whole genome shotgun (WGS) entry which is preliminary data.</text>
</comment>
<evidence type="ECO:0000313" key="4">
    <source>
        <dbReference type="Proteomes" id="UP000678317"/>
    </source>
</evidence>
<sequence length="222" mass="21962">MSTDTAPSWWRNRTWQWVAVAVAVVGVVLAVVLTRPASGSPTDAATGPAPSATTSPSAGASPTGAVSADPGAAPSAPVTAEPQPAVPEPLPTAVLPLDSQAEAATGVAIRVAQLESVEGEAVQAGDVGGPALRVTVEVTNTTTSEADLSAAVVNLYHGAELTPASPLLRPGGRTLPGSVGAGQAVTGVYLFSVPAAAREQVRVEVDAQLGGPVVAFEGPAPR</sequence>
<feature type="transmembrane region" description="Helical" evidence="2">
    <location>
        <begin position="15"/>
        <end position="33"/>
    </location>
</feature>
<feature type="region of interest" description="Disordered" evidence="1">
    <location>
        <begin position="37"/>
        <end position="92"/>
    </location>
</feature>
<evidence type="ECO:0008006" key="5">
    <source>
        <dbReference type="Google" id="ProtNLM"/>
    </source>
</evidence>
<keyword evidence="2" id="KW-1133">Transmembrane helix</keyword>
<organism evidence="3 4">
    <name type="scientific">Cellulomonas fengjieae</name>
    <dbReference type="NCBI Taxonomy" id="2819978"/>
    <lineage>
        <taxon>Bacteria</taxon>
        <taxon>Bacillati</taxon>
        <taxon>Actinomycetota</taxon>
        <taxon>Actinomycetes</taxon>
        <taxon>Micrococcales</taxon>
        <taxon>Cellulomonadaceae</taxon>
        <taxon>Cellulomonas</taxon>
    </lineage>
</organism>